<dbReference type="EC" id="2.3.1.-" evidence="9"/>
<dbReference type="AlphaFoldDB" id="A0A517QLX7"/>
<dbReference type="InterPro" id="IPR036625">
    <property type="entry name" value="E3-bd_dom_sf"/>
</dbReference>
<gene>
    <name evidence="13" type="primary">aceF</name>
    <name evidence="13" type="ORF">Mal48_18480</name>
</gene>
<dbReference type="PROSITE" id="PS50968">
    <property type="entry name" value="BIOTINYL_LIPOYL"/>
    <property type="match status" value="2"/>
</dbReference>
<dbReference type="PROSITE" id="PS51826">
    <property type="entry name" value="PSBD"/>
    <property type="match status" value="1"/>
</dbReference>
<dbReference type="InterPro" id="IPR004167">
    <property type="entry name" value="PSBD"/>
</dbReference>
<dbReference type="Proteomes" id="UP000315724">
    <property type="component" value="Chromosome"/>
</dbReference>
<dbReference type="PANTHER" id="PTHR43178:SF2">
    <property type="entry name" value="DIHYDROLIPOYLLYSINE-RESIDUE ACETYLTRANSFERASE COMPONENT OF PYRUVATE DEHYDROGENASE COMPLEX"/>
    <property type="match status" value="1"/>
</dbReference>
<evidence type="ECO:0000256" key="7">
    <source>
        <dbReference type="ARBA" id="ARBA00025211"/>
    </source>
</evidence>
<dbReference type="CDD" id="cd06849">
    <property type="entry name" value="lipoyl_domain"/>
    <property type="match status" value="2"/>
</dbReference>
<evidence type="ECO:0000259" key="11">
    <source>
        <dbReference type="PROSITE" id="PS50968"/>
    </source>
</evidence>
<dbReference type="InterPro" id="IPR000089">
    <property type="entry name" value="Biotin_lipoyl"/>
</dbReference>
<evidence type="ECO:0000256" key="6">
    <source>
        <dbReference type="ARBA" id="ARBA00023315"/>
    </source>
</evidence>
<dbReference type="PROSITE" id="PS00189">
    <property type="entry name" value="LIPOYL"/>
    <property type="match status" value="2"/>
</dbReference>
<dbReference type="FunFam" id="3.30.559.10:FF:000004">
    <property type="entry name" value="Acetyltransferase component of pyruvate dehydrogenase complex"/>
    <property type="match status" value="1"/>
</dbReference>
<name>A0A517QLX7_9PLAN</name>
<evidence type="ECO:0000256" key="5">
    <source>
        <dbReference type="ARBA" id="ARBA00022823"/>
    </source>
</evidence>
<comment type="subunit">
    <text evidence="3">Forms a 24-polypeptide structural core with octahedral symmetry.</text>
</comment>
<keyword evidence="13" id="KW-0670">Pyruvate</keyword>
<dbReference type="Gene3D" id="3.30.559.10">
    <property type="entry name" value="Chloramphenicol acetyltransferase-like domain"/>
    <property type="match status" value="1"/>
</dbReference>
<feature type="domain" description="Lipoyl-binding" evidence="11">
    <location>
        <begin position="2"/>
        <end position="77"/>
    </location>
</feature>
<dbReference type="InterPro" id="IPR023213">
    <property type="entry name" value="CAT-like_dom_sf"/>
</dbReference>
<dbReference type="OrthoDB" id="9805770at2"/>
<dbReference type="Pfam" id="PF00364">
    <property type="entry name" value="Biotin_lipoyl"/>
    <property type="match status" value="2"/>
</dbReference>
<feature type="compositionally biased region" description="Low complexity" evidence="10">
    <location>
        <begin position="82"/>
        <end position="100"/>
    </location>
</feature>
<dbReference type="Pfam" id="PF02817">
    <property type="entry name" value="E3_binding"/>
    <property type="match status" value="1"/>
</dbReference>
<comment type="function">
    <text evidence="7">The pyruvate dehydrogenase complex catalyzes the overall conversion of pyruvate to acetyl-CoA and CO(2). It contains multiple copies of three enzymatic components: pyruvate dehydrogenase (E1), dihydrolipoamide acetyltransferase (E2) and lipoamide dehydrogenase (E3).</text>
</comment>
<comment type="similarity">
    <text evidence="2 9">Belongs to the 2-oxoacid dehydrogenase family.</text>
</comment>
<evidence type="ECO:0000256" key="2">
    <source>
        <dbReference type="ARBA" id="ARBA00007317"/>
    </source>
</evidence>
<dbReference type="Gene3D" id="2.40.50.100">
    <property type="match status" value="2"/>
</dbReference>
<evidence type="ECO:0000256" key="8">
    <source>
        <dbReference type="ARBA" id="ARBA00048370"/>
    </source>
</evidence>
<dbReference type="InterPro" id="IPR003016">
    <property type="entry name" value="2-oxoA_DH_lipoyl-BS"/>
</dbReference>
<dbReference type="PANTHER" id="PTHR43178">
    <property type="entry name" value="DIHYDROLIPOAMIDE ACETYLTRANSFERASE COMPONENT OF PYRUVATE DEHYDROGENASE COMPLEX"/>
    <property type="match status" value="1"/>
</dbReference>
<reference evidence="13 14" key="1">
    <citation type="submission" date="2019-02" db="EMBL/GenBank/DDBJ databases">
        <title>Deep-cultivation of Planctomycetes and their phenomic and genomic characterization uncovers novel biology.</title>
        <authorList>
            <person name="Wiegand S."/>
            <person name="Jogler M."/>
            <person name="Boedeker C."/>
            <person name="Pinto D."/>
            <person name="Vollmers J."/>
            <person name="Rivas-Marin E."/>
            <person name="Kohn T."/>
            <person name="Peeters S.H."/>
            <person name="Heuer A."/>
            <person name="Rast P."/>
            <person name="Oberbeckmann S."/>
            <person name="Bunk B."/>
            <person name="Jeske O."/>
            <person name="Meyerdierks A."/>
            <person name="Storesund J.E."/>
            <person name="Kallscheuer N."/>
            <person name="Luecker S."/>
            <person name="Lage O.M."/>
            <person name="Pohl T."/>
            <person name="Merkel B.J."/>
            <person name="Hornburger P."/>
            <person name="Mueller R.-W."/>
            <person name="Bruemmer F."/>
            <person name="Labrenz M."/>
            <person name="Spormann A.M."/>
            <person name="Op den Camp H."/>
            <person name="Overmann J."/>
            <person name="Amann R."/>
            <person name="Jetten M.S.M."/>
            <person name="Mascher T."/>
            <person name="Medema M.H."/>
            <person name="Devos D.P."/>
            <person name="Kaster A.-K."/>
            <person name="Ovreas L."/>
            <person name="Rohde M."/>
            <person name="Galperin M.Y."/>
            <person name="Jogler C."/>
        </authorList>
    </citation>
    <scope>NUCLEOTIDE SEQUENCE [LARGE SCALE GENOMIC DNA]</scope>
    <source>
        <strain evidence="13 14">Mal48</strain>
    </source>
</reference>
<keyword evidence="14" id="KW-1185">Reference proteome</keyword>
<dbReference type="SUPFAM" id="SSF51230">
    <property type="entry name" value="Single hybrid motif"/>
    <property type="match status" value="2"/>
</dbReference>
<dbReference type="Pfam" id="PF00198">
    <property type="entry name" value="2-oxoacid_dh"/>
    <property type="match status" value="1"/>
</dbReference>
<feature type="domain" description="Peripheral subunit-binding (PSBD)" evidence="12">
    <location>
        <begin position="279"/>
        <end position="316"/>
    </location>
</feature>
<dbReference type="RefSeq" id="WP_145197980.1">
    <property type="nucleotide sequence ID" value="NZ_CP036267.1"/>
</dbReference>
<keyword evidence="6 9" id="KW-0012">Acyltransferase</keyword>
<evidence type="ECO:0000256" key="9">
    <source>
        <dbReference type="RuleBase" id="RU003423"/>
    </source>
</evidence>
<feature type="compositionally biased region" description="Acidic residues" evidence="10">
    <location>
        <begin position="106"/>
        <end position="120"/>
    </location>
</feature>
<sequence>MSTSWELPNIGEGVDEADVAEILVSEGDQVEPTQALMELETEKAVVELPAPAAGIVKKILVSSGDTIQVGQAYMEVEETSGAANSSKPAEAAAETTSDSAKSQETENTEEVVEVSAEAEPELAASRTEIVTGSVDFDLPPLGEGVDSADVAEIMVSEGDTVAVGDPLMELETDKAVVELPSEHAGKITKIHVSEGDSLPVGSLVMTFEVSDSVPASKTAAPPQETASSSANEPSKEEVKAKSADQAPARSTPAKQAPAQTTATISTSSDDNDSNGTPVPAAPSTRRLARELGVNLRDVQGSGSGGRISQEDVQKYVKGQLQGTSLSRTVASSSGSVLAAGSIAPPPLPDFSKYGVIEREKMNKLARTAAENLTVSWNVIPHVTQHDRADITDLEEARKRFGQGIGKNGPKVTMTAIVIKALTTCLQAFPKFNSSLDPETNEIVYKKYYNIGCAVDTPNGLVVPVITDCDKKSILDIAADVTDLAVKARDRKLSVNEMQGATCTVTNIGGIGGVGFTPIVNYPEVCIMGMCRGQKELKLIDGNVQERLILPVSLSYDHRVINGAEAARFVVTFCNLLNDPFQLLTTV</sequence>
<comment type="catalytic activity">
    <reaction evidence="8">
        <text>N(6)-[(R)-dihydrolipoyl]-L-lysyl-[protein] + acetyl-CoA = N(6)-[(R)-S(8)-acetyldihydrolipoyl]-L-lysyl-[protein] + CoA</text>
        <dbReference type="Rhea" id="RHEA:17017"/>
        <dbReference type="Rhea" id="RHEA-COMP:10475"/>
        <dbReference type="Rhea" id="RHEA-COMP:10478"/>
        <dbReference type="ChEBI" id="CHEBI:57287"/>
        <dbReference type="ChEBI" id="CHEBI:57288"/>
        <dbReference type="ChEBI" id="CHEBI:83100"/>
        <dbReference type="ChEBI" id="CHEBI:83111"/>
        <dbReference type="EC" id="2.3.1.12"/>
    </reaction>
</comment>
<dbReference type="Gene3D" id="4.10.320.10">
    <property type="entry name" value="E3-binding domain"/>
    <property type="match status" value="1"/>
</dbReference>
<dbReference type="GO" id="GO:0005737">
    <property type="term" value="C:cytoplasm"/>
    <property type="evidence" value="ECO:0007669"/>
    <property type="project" value="TreeGrafter"/>
</dbReference>
<evidence type="ECO:0000256" key="3">
    <source>
        <dbReference type="ARBA" id="ARBA00011484"/>
    </source>
</evidence>
<accession>A0A517QLX7</accession>
<organism evidence="13 14">
    <name type="scientific">Thalassoglobus polymorphus</name>
    <dbReference type="NCBI Taxonomy" id="2527994"/>
    <lineage>
        <taxon>Bacteria</taxon>
        <taxon>Pseudomonadati</taxon>
        <taxon>Planctomycetota</taxon>
        <taxon>Planctomycetia</taxon>
        <taxon>Planctomycetales</taxon>
        <taxon>Planctomycetaceae</taxon>
        <taxon>Thalassoglobus</taxon>
    </lineage>
</organism>
<comment type="cofactor">
    <cofactor evidence="1 9">
        <name>(R)-lipoate</name>
        <dbReference type="ChEBI" id="CHEBI:83088"/>
    </cofactor>
</comment>
<evidence type="ECO:0000313" key="14">
    <source>
        <dbReference type="Proteomes" id="UP000315724"/>
    </source>
</evidence>
<keyword evidence="4 9" id="KW-0808">Transferase</keyword>
<feature type="region of interest" description="Disordered" evidence="10">
    <location>
        <begin position="214"/>
        <end position="285"/>
    </location>
</feature>
<dbReference type="EMBL" id="CP036267">
    <property type="protein sequence ID" value="QDT32601.1"/>
    <property type="molecule type" value="Genomic_DNA"/>
</dbReference>
<evidence type="ECO:0000256" key="1">
    <source>
        <dbReference type="ARBA" id="ARBA00001938"/>
    </source>
</evidence>
<dbReference type="GO" id="GO:0031405">
    <property type="term" value="F:lipoic acid binding"/>
    <property type="evidence" value="ECO:0007669"/>
    <property type="project" value="TreeGrafter"/>
</dbReference>
<feature type="compositionally biased region" description="Low complexity" evidence="10">
    <location>
        <begin position="251"/>
        <end position="268"/>
    </location>
</feature>
<dbReference type="SUPFAM" id="SSF47005">
    <property type="entry name" value="Peripheral subunit-binding domain of 2-oxo acid dehydrogenase complex"/>
    <property type="match status" value="1"/>
</dbReference>
<dbReference type="SUPFAM" id="SSF52777">
    <property type="entry name" value="CoA-dependent acyltransferases"/>
    <property type="match status" value="1"/>
</dbReference>
<evidence type="ECO:0000313" key="13">
    <source>
        <dbReference type="EMBL" id="QDT32601.1"/>
    </source>
</evidence>
<keyword evidence="5 9" id="KW-0450">Lipoyl</keyword>
<feature type="region of interest" description="Disordered" evidence="10">
    <location>
        <begin position="80"/>
        <end position="120"/>
    </location>
</feature>
<dbReference type="InterPro" id="IPR011053">
    <property type="entry name" value="Single_hybrid_motif"/>
</dbReference>
<dbReference type="InterPro" id="IPR050743">
    <property type="entry name" value="2-oxoacid_DH_E2_comp"/>
</dbReference>
<dbReference type="KEGG" id="tpol:Mal48_18480"/>
<feature type="domain" description="Lipoyl-binding" evidence="11">
    <location>
        <begin position="133"/>
        <end position="208"/>
    </location>
</feature>
<proteinExistence type="inferred from homology"/>
<evidence type="ECO:0000256" key="10">
    <source>
        <dbReference type="SAM" id="MobiDB-lite"/>
    </source>
</evidence>
<dbReference type="InterPro" id="IPR001078">
    <property type="entry name" value="2-oxoacid_DH_actylTfrase"/>
</dbReference>
<dbReference type="GO" id="GO:0004742">
    <property type="term" value="F:dihydrolipoyllysine-residue acetyltransferase activity"/>
    <property type="evidence" value="ECO:0007669"/>
    <property type="project" value="UniProtKB-EC"/>
</dbReference>
<protein>
    <recommendedName>
        <fullName evidence="9">Dihydrolipoamide acetyltransferase component of pyruvate dehydrogenase complex</fullName>
        <ecNumber evidence="9">2.3.1.-</ecNumber>
    </recommendedName>
</protein>
<evidence type="ECO:0000256" key="4">
    <source>
        <dbReference type="ARBA" id="ARBA00022679"/>
    </source>
</evidence>
<evidence type="ECO:0000259" key="12">
    <source>
        <dbReference type="PROSITE" id="PS51826"/>
    </source>
</evidence>
<feature type="compositionally biased region" description="Basic and acidic residues" evidence="10">
    <location>
        <begin position="233"/>
        <end position="242"/>
    </location>
</feature>